<keyword evidence="3" id="KW-1185">Reference proteome</keyword>
<evidence type="ECO:0000259" key="1">
    <source>
        <dbReference type="PROSITE" id="PS50943"/>
    </source>
</evidence>
<evidence type="ECO:0000313" key="3">
    <source>
        <dbReference type="Proteomes" id="UP000501240"/>
    </source>
</evidence>
<reference evidence="2 3" key="1">
    <citation type="submission" date="2020-05" db="EMBL/GenBank/DDBJ databases">
        <title>Actinomadura verrucosospora NRRL-B18236 (PFL_A860) Genome sequencing and assembly.</title>
        <authorList>
            <person name="Samborskyy M."/>
        </authorList>
    </citation>
    <scope>NUCLEOTIDE SEQUENCE [LARGE SCALE GENOMIC DNA]</scope>
    <source>
        <strain evidence="2 3">NRRL:B18236</strain>
    </source>
</reference>
<dbReference type="EMBL" id="CP053892">
    <property type="protein sequence ID" value="QKG26882.1"/>
    <property type="molecule type" value="Genomic_DNA"/>
</dbReference>
<sequence length="282" mass="31689">MENAQRPTVRSRKLGQRLRAIREDRGLTLQKAARLLNRTPSSLSKLETGKRGIRRPALENMLDRYGLTDPDERQHLFDLASRATEKGWWRRYEGKLSPSMLDYIALEADATSIKTFQLHLVPGLLQTPEYARSVVECGFIQGFTPDVDGLVEIRLKRQRIVAASNSTELWAIISEAALRQQFGGRCVMKAQLKRLIEMSELPHVTVQILPFSVGGHAGLNGSFTTLSTNDLSVVLVENLTTGWYLEGDDDIRQHEVTFEHLKTAALAPSASRSLIQRLLSEL</sequence>
<evidence type="ECO:0000313" key="2">
    <source>
        <dbReference type="EMBL" id="QKG26882.1"/>
    </source>
</evidence>
<dbReference type="PROSITE" id="PS50943">
    <property type="entry name" value="HTH_CROC1"/>
    <property type="match status" value="1"/>
</dbReference>
<accession>A0A7D3ZUN6</accession>
<dbReference type="InterPro" id="IPR001387">
    <property type="entry name" value="Cro/C1-type_HTH"/>
</dbReference>
<organism evidence="2 3">
    <name type="scientific">Actinomadura verrucosospora</name>
    <dbReference type="NCBI Taxonomy" id="46165"/>
    <lineage>
        <taxon>Bacteria</taxon>
        <taxon>Bacillati</taxon>
        <taxon>Actinomycetota</taxon>
        <taxon>Actinomycetes</taxon>
        <taxon>Streptosporangiales</taxon>
        <taxon>Thermomonosporaceae</taxon>
        <taxon>Actinomadura</taxon>
    </lineage>
</organism>
<feature type="domain" description="HTH cro/C1-type" evidence="1">
    <location>
        <begin position="18"/>
        <end position="73"/>
    </location>
</feature>
<dbReference type="SMART" id="SM00530">
    <property type="entry name" value="HTH_XRE"/>
    <property type="match status" value="1"/>
</dbReference>
<dbReference type="Pfam" id="PF19054">
    <property type="entry name" value="DUF5753"/>
    <property type="match status" value="1"/>
</dbReference>
<dbReference type="AlphaFoldDB" id="A0A7D3ZUN6"/>
<dbReference type="Pfam" id="PF13560">
    <property type="entry name" value="HTH_31"/>
    <property type="match status" value="1"/>
</dbReference>
<gene>
    <name evidence="2" type="ORF">ACTIVE_8535</name>
</gene>
<dbReference type="Gene3D" id="1.10.260.40">
    <property type="entry name" value="lambda repressor-like DNA-binding domains"/>
    <property type="match status" value="1"/>
</dbReference>
<protein>
    <submittedName>
        <fullName evidence="2">XRE family transcriptional regulator</fullName>
    </submittedName>
</protein>
<dbReference type="SUPFAM" id="SSF47413">
    <property type="entry name" value="lambda repressor-like DNA-binding domains"/>
    <property type="match status" value="1"/>
</dbReference>
<dbReference type="RefSeq" id="WP_173100252.1">
    <property type="nucleotide sequence ID" value="NZ_CP053892.1"/>
</dbReference>
<dbReference type="InterPro" id="IPR043917">
    <property type="entry name" value="DUF5753"/>
</dbReference>
<dbReference type="InterPro" id="IPR010982">
    <property type="entry name" value="Lambda_DNA-bd_dom_sf"/>
</dbReference>
<name>A0A7D3ZUN6_ACTVE</name>
<dbReference type="GO" id="GO:0003677">
    <property type="term" value="F:DNA binding"/>
    <property type="evidence" value="ECO:0007669"/>
    <property type="project" value="InterPro"/>
</dbReference>
<proteinExistence type="predicted"/>
<dbReference type="Proteomes" id="UP000501240">
    <property type="component" value="Chromosome"/>
</dbReference>
<dbReference type="CDD" id="cd00093">
    <property type="entry name" value="HTH_XRE"/>
    <property type="match status" value="1"/>
</dbReference>